<dbReference type="Proteomes" id="UP000323067">
    <property type="component" value="Chromosome vii"/>
</dbReference>
<evidence type="ECO:0000313" key="1">
    <source>
        <dbReference type="EMBL" id="ATY62600.1"/>
    </source>
</evidence>
<reference evidence="1 2" key="1">
    <citation type="journal article" date="2017" name="BMC Genomics">
        <title>Chromosome level assembly and secondary metabolite potential of the parasitic fungus Cordyceps militaris.</title>
        <authorList>
            <person name="Kramer G.J."/>
            <person name="Nodwell J.R."/>
        </authorList>
    </citation>
    <scope>NUCLEOTIDE SEQUENCE [LARGE SCALE GENOMIC DNA]</scope>
    <source>
        <strain evidence="1 2">ATCC 34164</strain>
    </source>
</reference>
<accession>A0A2H4SHM5</accession>
<sequence length="141" mass="14266">MHVTVAFGGCASQRDALSAWATAAHRKSLSVKEDPAGDLGPNSPSPVVVVPPRRFWLNSQATSHSTNFGPPRGFCAVGLKDIEIGFLGPAAEKRPSARQTPTVAVAAGAGGCHSHGPNLAVKGTGANNSVGTAGTRARVGC</sequence>
<name>A0A2H4SHM5_CORMI</name>
<organism evidence="1 2">
    <name type="scientific">Cordyceps militaris</name>
    <name type="common">Caterpillar fungus</name>
    <name type="synonym">Clavaria militaris</name>
    <dbReference type="NCBI Taxonomy" id="73501"/>
    <lineage>
        <taxon>Eukaryota</taxon>
        <taxon>Fungi</taxon>
        <taxon>Dikarya</taxon>
        <taxon>Ascomycota</taxon>
        <taxon>Pezizomycotina</taxon>
        <taxon>Sordariomycetes</taxon>
        <taxon>Hypocreomycetidae</taxon>
        <taxon>Hypocreales</taxon>
        <taxon>Cordycipitaceae</taxon>
        <taxon>Cordyceps</taxon>
    </lineage>
</organism>
<evidence type="ECO:0000313" key="2">
    <source>
        <dbReference type="Proteomes" id="UP000323067"/>
    </source>
</evidence>
<proteinExistence type="predicted"/>
<dbReference type="AlphaFoldDB" id="A0A2H4SHM5"/>
<dbReference type="EMBL" id="CP023324">
    <property type="protein sequence ID" value="ATY62600.1"/>
    <property type="molecule type" value="Genomic_DNA"/>
</dbReference>
<protein>
    <submittedName>
        <fullName evidence="1">Uncharacterized protein</fullName>
    </submittedName>
</protein>
<dbReference type="VEuPathDB" id="FungiDB:CCM_07869"/>
<gene>
    <name evidence="1" type="ORF">A9K55_007146</name>
</gene>
<dbReference type="VEuPathDB" id="FungiDB:A9K55_007146"/>